<reference evidence="5 6" key="1">
    <citation type="submission" date="2016-08" db="EMBL/GenBank/DDBJ databases">
        <title>Novel Firmicute Genomes.</title>
        <authorList>
            <person name="Poppleton D.I."/>
            <person name="Gribaldo S."/>
        </authorList>
    </citation>
    <scope>NUCLEOTIDE SEQUENCE [LARGE SCALE GENOMIC DNA]</scope>
    <source>
        <strain evidence="5 6">RAOx-1</strain>
    </source>
</reference>
<dbReference type="Gene3D" id="3.30.70.270">
    <property type="match status" value="1"/>
</dbReference>
<gene>
    <name evidence="5" type="ORF">BEP19_03605</name>
</gene>
<evidence type="ECO:0000259" key="4">
    <source>
        <dbReference type="PROSITE" id="PS50887"/>
    </source>
</evidence>
<dbReference type="SUPFAM" id="SSF55073">
    <property type="entry name" value="Nucleotide cyclase"/>
    <property type="match status" value="1"/>
</dbReference>
<dbReference type="Gene3D" id="3.20.20.450">
    <property type="entry name" value="EAL domain"/>
    <property type="match status" value="1"/>
</dbReference>
<dbReference type="PROSITE" id="PS50113">
    <property type="entry name" value="PAC"/>
    <property type="match status" value="1"/>
</dbReference>
<proteinExistence type="predicted"/>
<evidence type="ECO:0000259" key="3">
    <source>
        <dbReference type="PROSITE" id="PS50883"/>
    </source>
</evidence>
<dbReference type="InterPro" id="IPR043128">
    <property type="entry name" value="Rev_trsase/Diguanyl_cyclase"/>
</dbReference>
<keyword evidence="6" id="KW-1185">Reference proteome</keyword>
<feature type="domain" description="EAL" evidence="3">
    <location>
        <begin position="485"/>
        <end position="734"/>
    </location>
</feature>
<dbReference type="CDD" id="cd00130">
    <property type="entry name" value="PAS"/>
    <property type="match status" value="1"/>
</dbReference>
<dbReference type="InterPro" id="IPR000014">
    <property type="entry name" value="PAS"/>
</dbReference>
<dbReference type="Gene3D" id="3.30.450.20">
    <property type="entry name" value="PAS domain"/>
    <property type="match status" value="1"/>
</dbReference>
<dbReference type="OrthoDB" id="9759607at2"/>
<dbReference type="InterPro" id="IPR001633">
    <property type="entry name" value="EAL_dom"/>
</dbReference>
<dbReference type="SUPFAM" id="SSF55785">
    <property type="entry name" value="PYP-like sensor domain (PAS domain)"/>
    <property type="match status" value="1"/>
</dbReference>
<dbReference type="PROSITE" id="PS50887">
    <property type="entry name" value="GGDEF"/>
    <property type="match status" value="1"/>
</dbReference>
<evidence type="ECO:0000313" key="6">
    <source>
        <dbReference type="Proteomes" id="UP000284219"/>
    </source>
</evidence>
<dbReference type="GO" id="GO:0006355">
    <property type="term" value="P:regulation of DNA-templated transcription"/>
    <property type="evidence" value="ECO:0007669"/>
    <property type="project" value="InterPro"/>
</dbReference>
<feature type="domain" description="PAC" evidence="2">
    <location>
        <begin position="260"/>
        <end position="312"/>
    </location>
</feature>
<dbReference type="InterPro" id="IPR029787">
    <property type="entry name" value="Nucleotide_cyclase"/>
</dbReference>
<dbReference type="PANTHER" id="PTHR44757">
    <property type="entry name" value="DIGUANYLATE CYCLASE DGCP"/>
    <property type="match status" value="1"/>
</dbReference>
<dbReference type="InterPro" id="IPR000700">
    <property type="entry name" value="PAS-assoc_C"/>
</dbReference>
<sequence>MKVKPQYIIDSKQRCKAFGLNPDTPPQFTTFLSDEELEMKKRQYEEILTVIKGFIHKLLGFVEGFPLLILITDEKGYILEMAGDEAIKTIVNQSGIKVSLGFVEHEAGTNSINLALDLLQPIGIIGKEHYYNFLDKSACYTVPFQYLDDGQVLGTITIMTSVEQHNPFLLPLLSTVVDSIERELLLKKKNHKLHVLNQVVIDTTRNGIIITDKNGIVTEFNNYAEQMTGDLKQDVLHTLYSQFKYREIIKQVISSEKEFSDLEFIFERPNGEAVICSAEAFPIRDEDQLLLGGFIQFRDITERTKAEKKINYLAFHDELTALPNRRFFQQYLEETLICSASSRSKFAVMFLDLDRFKVINDNLGHRRGDIVLTKVARRIKRVVSKDDMVARLGGDEFTILIQKMNGMSEANEIAEQLLKVFESPFQLDGYDLFVTASIGIAIYPDHGINAETLMRHADIAMYRAKEQGKNNYVVYKSIKSEGLNQLTLENSLRKALQNNEFELHYQPQMNIKTGQIFGAEALLRWNHPKIGYIPPNVFIPVAEELGLIVSIGEWVVEEACRELAKWRQSLPELRVAVNLSARQFLKQNLVARIYEIMQKTNTPAHCLELEITESMTMDVEHASEIIGQLKSLGVKVSIDDFGTGYSNLYYLKKFSVDSLKIDQSFIRDIVVDDNDADIVATIIAMADRLGIGVIAEGVETEEQLNFLIQHGCDSAQGYFFYRPLPAEEFRAVLR</sequence>
<feature type="domain" description="GGDEF" evidence="4">
    <location>
        <begin position="344"/>
        <end position="477"/>
    </location>
</feature>
<dbReference type="CDD" id="cd01948">
    <property type="entry name" value="EAL"/>
    <property type="match status" value="1"/>
</dbReference>
<name>A0A419SLT5_9BACL</name>
<dbReference type="PROSITE" id="PS50112">
    <property type="entry name" value="PAS"/>
    <property type="match status" value="1"/>
</dbReference>
<dbReference type="InterPro" id="IPR035919">
    <property type="entry name" value="EAL_sf"/>
</dbReference>
<dbReference type="Pfam" id="PF00990">
    <property type="entry name" value="GGDEF"/>
    <property type="match status" value="1"/>
</dbReference>
<dbReference type="AlphaFoldDB" id="A0A419SLT5"/>
<protein>
    <submittedName>
        <fullName evidence="5">Diguanylate cyclase</fullName>
    </submittedName>
</protein>
<dbReference type="Pfam" id="PF00563">
    <property type="entry name" value="EAL"/>
    <property type="match status" value="1"/>
</dbReference>
<dbReference type="NCBIfam" id="TIGR00254">
    <property type="entry name" value="GGDEF"/>
    <property type="match status" value="1"/>
</dbReference>
<dbReference type="SMART" id="SM00052">
    <property type="entry name" value="EAL"/>
    <property type="match status" value="1"/>
</dbReference>
<dbReference type="Proteomes" id="UP000284219">
    <property type="component" value="Unassembled WGS sequence"/>
</dbReference>
<dbReference type="InterPro" id="IPR029016">
    <property type="entry name" value="GAF-like_dom_sf"/>
</dbReference>
<feature type="domain" description="PAS" evidence="1">
    <location>
        <begin position="200"/>
        <end position="236"/>
    </location>
</feature>
<dbReference type="CDD" id="cd01949">
    <property type="entry name" value="GGDEF"/>
    <property type="match status" value="1"/>
</dbReference>
<dbReference type="FunFam" id="3.30.70.270:FF:000001">
    <property type="entry name" value="Diguanylate cyclase domain protein"/>
    <property type="match status" value="1"/>
</dbReference>
<dbReference type="InterPro" id="IPR052155">
    <property type="entry name" value="Biofilm_reg_signaling"/>
</dbReference>
<evidence type="ECO:0000259" key="1">
    <source>
        <dbReference type="PROSITE" id="PS50112"/>
    </source>
</evidence>
<dbReference type="Gene3D" id="3.30.450.40">
    <property type="match status" value="1"/>
</dbReference>
<dbReference type="InterPro" id="IPR035965">
    <property type="entry name" value="PAS-like_dom_sf"/>
</dbReference>
<dbReference type="SUPFAM" id="SSF141868">
    <property type="entry name" value="EAL domain-like"/>
    <property type="match status" value="1"/>
</dbReference>
<dbReference type="EMBL" id="MCHY01000007">
    <property type="protein sequence ID" value="RKD24934.1"/>
    <property type="molecule type" value="Genomic_DNA"/>
</dbReference>
<accession>A0A419SLT5</accession>
<dbReference type="PROSITE" id="PS50883">
    <property type="entry name" value="EAL"/>
    <property type="match status" value="1"/>
</dbReference>
<organism evidence="5 6">
    <name type="scientific">Ammoniphilus oxalaticus</name>
    <dbReference type="NCBI Taxonomy" id="66863"/>
    <lineage>
        <taxon>Bacteria</taxon>
        <taxon>Bacillati</taxon>
        <taxon>Bacillota</taxon>
        <taxon>Bacilli</taxon>
        <taxon>Bacillales</taxon>
        <taxon>Paenibacillaceae</taxon>
        <taxon>Aneurinibacillus group</taxon>
        <taxon>Ammoniphilus</taxon>
    </lineage>
</organism>
<dbReference type="RefSeq" id="WP_120188750.1">
    <property type="nucleotide sequence ID" value="NZ_MCHY01000007.1"/>
</dbReference>
<dbReference type="Pfam" id="PF13426">
    <property type="entry name" value="PAS_9"/>
    <property type="match status" value="1"/>
</dbReference>
<dbReference type="PANTHER" id="PTHR44757:SF2">
    <property type="entry name" value="BIOFILM ARCHITECTURE MAINTENANCE PROTEIN MBAA"/>
    <property type="match status" value="1"/>
</dbReference>
<dbReference type="NCBIfam" id="TIGR00229">
    <property type="entry name" value="sensory_box"/>
    <property type="match status" value="1"/>
</dbReference>
<dbReference type="SMART" id="SM00267">
    <property type="entry name" value="GGDEF"/>
    <property type="match status" value="1"/>
</dbReference>
<dbReference type="FunFam" id="3.20.20.450:FF:000001">
    <property type="entry name" value="Cyclic di-GMP phosphodiesterase yahA"/>
    <property type="match status" value="1"/>
</dbReference>
<comment type="caution">
    <text evidence="5">The sequence shown here is derived from an EMBL/GenBank/DDBJ whole genome shotgun (WGS) entry which is preliminary data.</text>
</comment>
<evidence type="ECO:0000313" key="5">
    <source>
        <dbReference type="EMBL" id="RKD24934.1"/>
    </source>
</evidence>
<dbReference type="InterPro" id="IPR000160">
    <property type="entry name" value="GGDEF_dom"/>
</dbReference>
<evidence type="ECO:0000259" key="2">
    <source>
        <dbReference type="PROSITE" id="PS50113"/>
    </source>
</evidence>